<dbReference type="AlphaFoldDB" id="A0A6J5F9J4"/>
<evidence type="ECO:0000256" key="1">
    <source>
        <dbReference type="SAM" id="Phobius"/>
    </source>
</evidence>
<evidence type="ECO:0000313" key="2">
    <source>
        <dbReference type="EMBL" id="CAB3774461.1"/>
    </source>
</evidence>
<feature type="transmembrane region" description="Helical" evidence="1">
    <location>
        <begin position="43"/>
        <end position="60"/>
    </location>
</feature>
<keyword evidence="1" id="KW-0812">Transmembrane</keyword>
<keyword evidence="3" id="KW-1185">Reference proteome</keyword>
<accession>A0A6J5F9J4</accession>
<organism evidence="2 3">
    <name type="scientific">Paraburkholderia humisilvae</name>
    <dbReference type="NCBI Taxonomy" id="627669"/>
    <lineage>
        <taxon>Bacteria</taxon>
        <taxon>Pseudomonadati</taxon>
        <taxon>Pseudomonadota</taxon>
        <taxon>Betaproteobacteria</taxon>
        <taxon>Burkholderiales</taxon>
        <taxon>Burkholderiaceae</taxon>
        <taxon>Paraburkholderia</taxon>
    </lineage>
</organism>
<feature type="transmembrane region" description="Helical" evidence="1">
    <location>
        <begin position="9"/>
        <end position="31"/>
    </location>
</feature>
<dbReference type="EMBL" id="CADIKH010000119">
    <property type="protein sequence ID" value="CAB3774461.1"/>
    <property type="molecule type" value="Genomic_DNA"/>
</dbReference>
<gene>
    <name evidence="2" type="ORF">LMG29542_07838</name>
</gene>
<sequence>MNRRNENDLAAAGMVATFGIAALLLGIVWVFSQTLSLDLNSGGKVLSSLILWGLCVWGLLKLQFFEPADLLPAALAGLWACFWPALSYWSSALFERFHGDPNHVVWWAAWYTKLGVLLGILLVCYGWRWWQEQRW</sequence>
<keyword evidence="1" id="KW-1133">Transmembrane helix</keyword>
<dbReference type="RefSeq" id="WP_175233038.1">
    <property type="nucleotide sequence ID" value="NZ_CADIKH010000119.1"/>
</dbReference>
<feature type="transmembrane region" description="Helical" evidence="1">
    <location>
        <begin position="72"/>
        <end position="90"/>
    </location>
</feature>
<keyword evidence="1" id="KW-0472">Membrane</keyword>
<protein>
    <submittedName>
        <fullName evidence="2">Uncharacterized protein</fullName>
    </submittedName>
</protein>
<proteinExistence type="predicted"/>
<name>A0A6J5F9J4_9BURK</name>
<feature type="transmembrane region" description="Helical" evidence="1">
    <location>
        <begin position="110"/>
        <end position="130"/>
    </location>
</feature>
<dbReference type="Proteomes" id="UP000494363">
    <property type="component" value="Unassembled WGS sequence"/>
</dbReference>
<reference evidence="2 3" key="1">
    <citation type="submission" date="2020-04" db="EMBL/GenBank/DDBJ databases">
        <authorList>
            <person name="De Canck E."/>
        </authorList>
    </citation>
    <scope>NUCLEOTIDE SEQUENCE [LARGE SCALE GENOMIC DNA]</scope>
    <source>
        <strain evidence="2 3">LMG 29542</strain>
    </source>
</reference>
<evidence type="ECO:0000313" key="3">
    <source>
        <dbReference type="Proteomes" id="UP000494363"/>
    </source>
</evidence>